<dbReference type="SUPFAM" id="SSF46689">
    <property type="entry name" value="Homeodomain-like"/>
    <property type="match status" value="2"/>
</dbReference>
<dbReference type="RefSeq" id="WP_023249228.1">
    <property type="nucleotide sequence ID" value="NZ_CP011288.1"/>
</dbReference>
<keyword evidence="3" id="KW-0804">Transcription</keyword>
<dbReference type="EMBL" id="CP075144">
    <property type="protein sequence ID" value="QWJ70244.1"/>
    <property type="molecule type" value="Genomic_DNA"/>
</dbReference>
<sequence length="286" mass="33946">MSYEKKIVQHFVRWIEDHIEEDKTIDDLVNYTGYSRRAVQLMFKKEFGLPVGTYMRQRKMCRAATLLRLTKLSVIEIAHRVHFGGAQNFGRAFKRTFNMTPTEYRNLPSWDLSLLVSAINFDNCWHVDSCIIERSGIYVSGDECFYQQKILRTPTLESKRNRLKKIRYYSELYKTDIVIASNFLPPRNRYSAIRDVIDITMLSGVEVEKKSAKHDTFYIEGGRYIKFVFNGKWSDYSKFSHYIYMNILPKTKLHRRSGADIELFHYTINFYDDDPEFICDYFIPVD</sequence>
<dbReference type="Proteomes" id="UP000839781">
    <property type="component" value="Unassembled WGS sequence"/>
</dbReference>
<dbReference type="InterPro" id="IPR009057">
    <property type="entry name" value="Homeodomain-like_sf"/>
</dbReference>
<reference evidence="7" key="2">
    <citation type="submission" date="2018-05" db="EMBL/GenBank/DDBJ databases">
        <authorList>
            <person name="Ashton P.M."/>
            <person name="Dallman T."/>
            <person name="Nair S."/>
            <person name="De Pinna E."/>
            <person name="Peters T."/>
            <person name="Grant K."/>
        </authorList>
    </citation>
    <scope>NUCLEOTIDE SEQUENCE [LARGE SCALE GENOMIC DNA]</scope>
    <source>
        <strain evidence="6">294779</strain>
        <strain evidence="7">474878</strain>
    </source>
</reference>
<dbReference type="PANTHER" id="PTHR47504:SF3">
    <property type="entry name" value="HTH-TYPE TRANSCRIPTIONAL REGULATOR YKGA-RELATED"/>
    <property type="match status" value="1"/>
</dbReference>
<organism evidence="5 11">
    <name type="scientific">Salmonella diarizonae</name>
    <dbReference type="NCBI Taxonomy" id="59204"/>
    <lineage>
        <taxon>Bacteria</taxon>
        <taxon>Pseudomonadati</taxon>
        <taxon>Pseudomonadota</taxon>
        <taxon>Gammaproteobacteria</taxon>
        <taxon>Enterobacterales</taxon>
        <taxon>Enterobacteriaceae</taxon>
        <taxon>Salmonella</taxon>
    </lineage>
</organism>
<dbReference type="InterPro" id="IPR018060">
    <property type="entry name" value="HTH_AraC"/>
</dbReference>
<reference evidence="9" key="5">
    <citation type="submission" date="2021-05" db="EMBL/GenBank/DDBJ databases">
        <title>Whole genome PacBio Sequel sequence of Salmonella enterica subsp. enterica.</title>
        <authorList>
            <person name="Hoffmann M."/>
            <person name="Balkey M."/>
            <person name="Luo Y."/>
        </authorList>
    </citation>
    <scope>NUCLEOTIDE SEQUENCE</scope>
    <source>
        <strain evidence="9">CFSAN030538</strain>
    </source>
</reference>
<evidence type="ECO:0000256" key="2">
    <source>
        <dbReference type="ARBA" id="ARBA00023125"/>
    </source>
</evidence>
<dbReference type="EMBL" id="CP023345">
    <property type="protein sequence ID" value="ATW53305.1"/>
    <property type="molecule type" value="Genomic_DNA"/>
</dbReference>
<dbReference type="EMBL" id="UGXH01000003">
    <property type="protein sequence ID" value="SUG54007.1"/>
    <property type="molecule type" value="Genomic_DNA"/>
</dbReference>
<dbReference type="Gene3D" id="3.20.80.10">
    <property type="entry name" value="Regulatory factor, effector binding domain"/>
    <property type="match status" value="1"/>
</dbReference>
<dbReference type="EMBL" id="AALSXK010000001">
    <property type="protein sequence ID" value="EDD0500076.1"/>
    <property type="molecule type" value="Genomic_DNA"/>
</dbReference>
<dbReference type="GO" id="GO:0003700">
    <property type="term" value="F:DNA-binding transcription factor activity"/>
    <property type="evidence" value="ECO:0007669"/>
    <property type="project" value="InterPro"/>
</dbReference>
<dbReference type="GO" id="GO:0043565">
    <property type="term" value="F:sequence-specific DNA binding"/>
    <property type="evidence" value="ECO:0007669"/>
    <property type="project" value="InterPro"/>
</dbReference>
<dbReference type="PRINTS" id="PR00032">
    <property type="entry name" value="HTHARAC"/>
</dbReference>
<evidence type="ECO:0000313" key="12">
    <source>
        <dbReference type="Proteomes" id="UP000254633"/>
    </source>
</evidence>
<evidence type="ECO:0000313" key="5">
    <source>
        <dbReference type="EMBL" id="ATW53305.1"/>
    </source>
</evidence>
<evidence type="ECO:0000256" key="1">
    <source>
        <dbReference type="ARBA" id="ARBA00023015"/>
    </source>
</evidence>
<dbReference type="Pfam" id="PF12833">
    <property type="entry name" value="HTH_18"/>
    <property type="match status" value="1"/>
</dbReference>
<accession>A0A2I5HCM9</accession>
<dbReference type="Pfam" id="PF06445">
    <property type="entry name" value="GyrI-like"/>
    <property type="match status" value="1"/>
</dbReference>
<dbReference type="PROSITE" id="PS01124">
    <property type="entry name" value="HTH_ARAC_FAMILY_2"/>
    <property type="match status" value="1"/>
</dbReference>
<evidence type="ECO:0000313" key="11">
    <source>
        <dbReference type="Proteomes" id="UP000230639"/>
    </source>
</evidence>
<evidence type="ECO:0000313" key="9">
    <source>
        <dbReference type="EMBL" id="QWJ70244.1"/>
    </source>
</evidence>
<dbReference type="EMBL" id="AAIBIC010000037">
    <property type="protein sequence ID" value="ECC3916743.1"/>
    <property type="molecule type" value="Genomic_DNA"/>
</dbReference>
<evidence type="ECO:0000259" key="4">
    <source>
        <dbReference type="PROSITE" id="PS01124"/>
    </source>
</evidence>
<dbReference type="InterPro" id="IPR029442">
    <property type="entry name" value="GyrI-like"/>
</dbReference>
<reference evidence="5 11" key="1">
    <citation type="submission" date="2017-09" db="EMBL/GenBank/DDBJ databases">
        <title>Complete genome of Salmonella enterica subsp. diarizonae isolated from stool of a patient with bacterial enteropathy.</title>
        <authorList>
            <person name="Zhou J."/>
            <person name="Chen Q."/>
            <person name="Guo L."/>
            <person name="Fan J."/>
        </authorList>
    </citation>
    <scope>NUCLEOTIDE SEQUENCE [LARGE SCALE GENOMIC DNA]</scope>
    <source>
        <strain evidence="5 11">HZS154</strain>
    </source>
</reference>
<dbReference type="Proteomes" id="UP000230639">
    <property type="component" value="Chromosome"/>
</dbReference>
<protein>
    <submittedName>
        <fullName evidence="5 10">Transcriptional regulator</fullName>
    </submittedName>
    <submittedName>
        <fullName evidence="8">Helix-turn-helix domain-containing protein</fullName>
    </submittedName>
</protein>
<dbReference type="PANTHER" id="PTHR47504">
    <property type="entry name" value="RIGHT ORIGIN-BINDING PROTEIN"/>
    <property type="match status" value="1"/>
</dbReference>
<evidence type="ECO:0000256" key="3">
    <source>
        <dbReference type="ARBA" id="ARBA00023163"/>
    </source>
</evidence>
<dbReference type="AlphaFoldDB" id="A0A2I5HCM9"/>
<dbReference type="EMBL" id="AAIYJF010000006">
    <property type="protein sequence ID" value="ECJ4377816.1"/>
    <property type="molecule type" value="Genomic_DNA"/>
</dbReference>
<evidence type="ECO:0000313" key="8">
    <source>
        <dbReference type="EMBL" id="EDD0500076.1"/>
    </source>
</evidence>
<gene>
    <name evidence="10" type="primary">rob_1</name>
    <name evidence="9" type="ORF">ABB53_004060</name>
    <name evidence="8" type="ORF">AH359_01580</name>
    <name evidence="5" type="ORF">CNQ75_01425</name>
    <name evidence="6" type="ORF">CTQ69_22775</name>
    <name evidence="7" type="ORF">DLB95_11140</name>
    <name evidence="10" type="ORF">NCTC10060_01080</name>
</gene>
<dbReference type="InterPro" id="IPR050959">
    <property type="entry name" value="MarA-like"/>
</dbReference>
<feature type="domain" description="HTH araC/xylS-type" evidence="4">
    <location>
        <begin position="9"/>
        <end position="107"/>
    </location>
</feature>
<dbReference type="Proteomes" id="UP000254633">
    <property type="component" value="Unassembled WGS sequence"/>
</dbReference>
<dbReference type="SMART" id="SM00342">
    <property type="entry name" value="HTH_ARAC"/>
    <property type="match status" value="1"/>
</dbReference>
<keyword evidence="2" id="KW-0238">DNA-binding</keyword>
<evidence type="ECO:0000313" key="10">
    <source>
        <dbReference type="EMBL" id="SUG54007.1"/>
    </source>
</evidence>
<evidence type="ECO:0000313" key="7">
    <source>
        <dbReference type="EMBL" id="ECJ4377816.1"/>
    </source>
</evidence>
<reference evidence="8" key="4">
    <citation type="submission" date="2018-07" db="EMBL/GenBank/DDBJ databases">
        <authorList>
            <consortium name="GenomeTrakr network: Whole genome sequencing for foodborne pathogen traceback"/>
        </authorList>
    </citation>
    <scope>NUCLEOTIDE SEQUENCE</scope>
    <source>
        <strain evidence="9">CFSAN030538</strain>
        <strain evidence="8">FDA00001986</strain>
    </source>
</reference>
<dbReference type="STRING" id="59204.UQ49_19065"/>
<dbReference type="InterPro" id="IPR011256">
    <property type="entry name" value="Reg_factor_effector_dom_sf"/>
</dbReference>
<dbReference type="Proteomes" id="UP000839735">
    <property type="component" value="Unassembled WGS sequence"/>
</dbReference>
<reference evidence="10 12" key="3">
    <citation type="submission" date="2018-06" db="EMBL/GenBank/DDBJ databases">
        <authorList>
            <consortium name="Pathogen Informatics"/>
            <person name="Doyle S."/>
        </authorList>
    </citation>
    <scope>NUCLEOTIDE SEQUENCE [LARGE SCALE GENOMIC DNA]</scope>
    <source>
        <strain evidence="10 12">NCTC10060</strain>
    </source>
</reference>
<dbReference type="SUPFAM" id="SSF55136">
    <property type="entry name" value="Probable bacterial effector-binding domain"/>
    <property type="match status" value="1"/>
</dbReference>
<evidence type="ECO:0000313" key="6">
    <source>
        <dbReference type="EMBL" id="ECC3916743.1"/>
    </source>
</evidence>
<dbReference type="Gene3D" id="1.10.10.60">
    <property type="entry name" value="Homeodomain-like"/>
    <property type="match status" value="2"/>
</dbReference>
<dbReference type="InterPro" id="IPR020449">
    <property type="entry name" value="Tscrpt_reg_AraC-type_HTH"/>
</dbReference>
<name>A0A2I5HCM9_SALDZ</name>
<proteinExistence type="predicted"/>
<keyword evidence="1" id="KW-0805">Transcription regulation</keyword>